<name>A0ABM9IHE7_RALPI</name>
<protein>
    <recommendedName>
        <fullName evidence="4">Transmembrane protein</fullName>
    </recommendedName>
</protein>
<evidence type="ECO:0000313" key="3">
    <source>
        <dbReference type="Proteomes" id="UP001189303"/>
    </source>
</evidence>
<keyword evidence="1" id="KW-0472">Membrane</keyword>
<dbReference type="Proteomes" id="UP001189303">
    <property type="component" value="Unassembled WGS sequence"/>
</dbReference>
<dbReference type="EMBL" id="CATWFT010000001">
    <property type="protein sequence ID" value="CAJ0721814.1"/>
    <property type="molecule type" value="Genomic_DNA"/>
</dbReference>
<evidence type="ECO:0000313" key="2">
    <source>
        <dbReference type="EMBL" id="CAJ0721814.1"/>
    </source>
</evidence>
<gene>
    <name evidence="2" type="ORF">R38712_00349</name>
</gene>
<keyword evidence="1" id="KW-0812">Transmembrane</keyword>
<evidence type="ECO:0000256" key="1">
    <source>
        <dbReference type="SAM" id="Phobius"/>
    </source>
</evidence>
<evidence type="ECO:0008006" key="4">
    <source>
        <dbReference type="Google" id="ProtNLM"/>
    </source>
</evidence>
<feature type="transmembrane region" description="Helical" evidence="1">
    <location>
        <begin position="60"/>
        <end position="79"/>
    </location>
</feature>
<comment type="caution">
    <text evidence="2">The sequence shown here is derived from an EMBL/GenBank/DDBJ whole genome shotgun (WGS) entry which is preliminary data.</text>
</comment>
<organism evidence="2 3">
    <name type="scientific">Ralstonia pickettii</name>
    <name type="common">Burkholderia pickettii</name>
    <dbReference type="NCBI Taxonomy" id="329"/>
    <lineage>
        <taxon>Bacteria</taxon>
        <taxon>Pseudomonadati</taxon>
        <taxon>Pseudomonadota</taxon>
        <taxon>Betaproteobacteria</taxon>
        <taxon>Burkholderiales</taxon>
        <taxon>Burkholderiaceae</taxon>
        <taxon>Ralstonia</taxon>
    </lineage>
</organism>
<reference evidence="2 3" key="1">
    <citation type="submission" date="2023-07" db="EMBL/GenBank/DDBJ databases">
        <authorList>
            <person name="Peeters C."/>
        </authorList>
    </citation>
    <scope>NUCLEOTIDE SEQUENCE [LARGE SCALE GENOMIC DNA]</scope>
    <source>
        <strain evidence="2 3">R-38712</strain>
    </source>
</reference>
<keyword evidence="3" id="KW-1185">Reference proteome</keyword>
<accession>A0ABM9IHE7</accession>
<sequence>MPKTWSWPFAIRLALALIPALVFCITPLELWGSLTAPEDYPFGAESPAAAMWAYKSQRNYLVWCAVSWLTSGIAIRALLVKRARPLSRGLWSAPFLIVWLLTALDGTRLV</sequence>
<keyword evidence="1" id="KW-1133">Transmembrane helix</keyword>
<feature type="transmembrane region" description="Helical" evidence="1">
    <location>
        <begin position="86"/>
        <end position="104"/>
    </location>
</feature>
<proteinExistence type="predicted"/>